<keyword evidence="1" id="KW-0732">Signal</keyword>
<sequence>MKHLLKSVVAIILLMTIACSPQEEKVVNTDKITKEVQARMDAFVASNNNMDLDALKGFYSNDESFYWVEDGKIQYANKQVLEASLSGLVGMVSSVNMKILNQRIKVVSDESAIAFLEYDQAMAMSSGGAFNINGAMTVLLQKEEGVWRFLIGHSSTKKER</sequence>
<evidence type="ECO:0000256" key="1">
    <source>
        <dbReference type="SAM" id="SignalP"/>
    </source>
</evidence>
<dbReference type="Gene3D" id="3.10.450.50">
    <property type="match status" value="1"/>
</dbReference>
<feature type="signal peptide" evidence="1">
    <location>
        <begin position="1"/>
        <end position="21"/>
    </location>
</feature>
<protein>
    <recommendedName>
        <fullName evidence="2">SnoaL-like domain-containing protein</fullName>
    </recommendedName>
</protein>
<dbReference type="RefSeq" id="WP_069835276.1">
    <property type="nucleotide sequence ID" value="NZ_MDGQ01000005.1"/>
</dbReference>
<feature type="chain" id="PRO_5009185187" description="SnoaL-like domain-containing protein" evidence="1">
    <location>
        <begin position="22"/>
        <end position="160"/>
    </location>
</feature>
<dbReference type="Pfam" id="PF13474">
    <property type="entry name" value="SnoaL_3"/>
    <property type="match status" value="1"/>
</dbReference>
<dbReference type="InterPro" id="IPR037401">
    <property type="entry name" value="SnoaL-like"/>
</dbReference>
<dbReference type="OrthoDB" id="9839752at2"/>
<dbReference type="PROSITE" id="PS51257">
    <property type="entry name" value="PROKAR_LIPOPROTEIN"/>
    <property type="match status" value="1"/>
</dbReference>
<evidence type="ECO:0000313" key="3">
    <source>
        <dbReference type="EMBL" id="OEJ99813.1"/>
    </source>
</evidence>
<evidence type="ECO:0000259" key="2">
    <source>
        <dbReference type="Pfam" id="PF13474"/>
    </source>
</evidence>
<keyword evidence="4" id="KW-1185">Reference proteome</keyword>
<accession>A0A1E5SL43</accession>
<proteinExistence type="predicted"/>
<dbReference type="Proteomes" id="UP000095552">
    <property type="component" value="Unassembled WGS sequence"/>
</dbReference>
<organism evidence="3 4">
    <name type="scientific">Roseivirga misakiensis</name>
    <dbReference type="NCBI Taxonomy" id="1563681"/>
    <lineage>
        <taxon>Bacteria</taxon>
        <taxon>Pseudomonadati</taxon>
        <taxon>Bacteroidota</taxon>
        <taxon>Cytophagia</taxon>
        <taxon>Cytophagales</taxon>
        <taxon>Roseivirgaceae</taxon>
        <taxon>Roseivirga</taxon>
    </lineage>
</organism>
<gene>
    <name evidence="3" type="ORF">BFP71_09670</name>
</gene>
<dbReference type="SUPFAM" id="SSF54427">
    <property type="entry name" value="NTF2-like"/>
    <property type="match status" value="1"/>
</dbReference>
<feature type="domain" description="SnoaL-like" evidence="2">
    <location>
        <begin position="36"/>
        <end position="155"/>
    </location>
</feature>
<dbReference type="STRING" id="1563681.BFP71_09670"/>
<name>A0A1E5SL43_9BACT</name>
<reference evidence="3 4" key="1">
    <citation type="submission" date="2016-08" db="EMBL/GenBank/DDBJ databases">
        <title>Draft genome of Fabibacter sp. strain SK-8.</title>
        <authorList>
            <person name="Wong S.-K."/>
            <person name="Hamasaki K."/>
            <person name="Yoshizawa S."/>
        </authorList>
    </citation>
    <scope>NUCLEOTIDE SEQUENCE [LARGE SCALE GENOMIC DNA]</scope>
    <source>
        <strain evidence="3 4">SK-8</strain>
    </source>
</reference>
<comment type="caution">
    <text evidence="3">The sequence shown here is derived from an EMBL/GenBank/DDBJ whole genome shotgun (WGS) entry which is preliminary data.</text>
</comment>
<dbReference type="InterPro" id="IPR032710">
    <property type="entry name" value="NTF2-like_dom_sf"/>
</dbReference>
<evidence type="ECO:0000313" key="4">
    <source>
        <dbReference type="Proteomes" id="UP000095552"/>
    </source>
</evidence>
<dbReference type="AlphaFoldDB" id="A0A1E5SL43"/>
<dbReference type="EMBL" id="MDGQ01000005">
    <property type="protein sequence ID" value="OEJ99813.1"/>
    <property type="molecule type" value="Genomic_DNA"/>
</dbReference>